<comment type="similarity">
    <text evidence="1 7">Belongs to the bacterial ribosomal protein bS20 family.</text>
</comment>
<evidence type="ECO:0000256" key="3">
    <source>
        <dbReference type="ARBA" id="ARBA00022884"/>
    </source>
</evidence>
<dbReference type="PANTHER" id="PTHR33398:SF1">
    <property type="entry name" value="SMALL RIBOSOMAL SUBUNIT PROTEIN BS20C"/>
    <property type="match status" value="1"/>
</dbReference>
<keyword evidence="5 7" id="KW-0687">Ribonucleoprotein</keyword>
<comment type="caution">
    <text evidence="9">The sequence shown here is derived from an EMBL/GenBank/DDBJ whole genome shotgun (WGS) entry which is preliminary data.</text>
</comment>
<dbReference type="AlphaFoldDB" id="A0A328C6G0"/>
<feature type="region of interest" description="Disordered" evidence="8">
    <location>
        <begin position="1"/>
        <end position="27"/>
    </location>
</feature>
<sequence length="90" mass="9930">MANSKSAKKRAQQNVVRRDRNRNVRSALGTKARKFLKVVESGDVSAAEVSFRSVESALDRAASKGVIPRKRAARKASRLALHLEKMRAQG</sequence>
<evidence type="ECO:0000256" key="4">
    <source>
        <dbReference type="ARBA" id="ARBA00022980"/>
    </source>
</evidence>
<accession>A0A328C6G0</accession>
<dbReference type="InterPro" id="IPR002583">
    <property type="entry name" value="Ribosomal_bS20"/>
</dbReference>
<keyword evidence="4 7" id="KW-0689">Ribosomal protein</keyword>
<dbReference type="GO" id="GO:0070181">
    <property type="term" value="F:small ribosomal subunit rRNA binding"/>
    <property type="evidence" value="ECO:0007669"/>
    <property type="project" value="TreeGrafter"/>
</dbReference>
<evidence type="ECO:0000256" key="6">
    <source>
        <dbReference type="ARBA" id="ARBA00035136"/>
    </source>
</evidence>
<dbReference type="GO" id="GO:0006412">
    <property type="term" value="P:translation"/>
    <property type="evidence" value="ECO:0007669"/>
    <property type="project" value="UniProtKB-UniRule"/>
</dbReference>
<dbReference type="HAMAP" id="MF_00500">
    <property type="entry name" value="Ribosomal_bS20"/>
    <property type="match status" value="1"/>
</dbReference>
<evidence type="ECO:0000256" key="8">
    <source>
        <dbReference type="SAM" id="MobiDB-lite"/>
    </source>
</evidence>
<dbReference type="EMBL" id="QHKO01000005">
    <property type="protein sequence ID" value="RAL21713.1"/>
    <property type="molecule type" value="Genomic_DNA"/>
</dbReference>
<evidence type="ECO:0000256" key="5">
    <source>
        <dbReference type="ARBA" id="ARBA00023274"/>
    </source>
</evidence>
<dbReference type="GO" id="GO:0003735">
    <property type="term" value="F:structural constituent of ribosome"/>
    <property type="evidence" value="ECO:0007669"/>
    <property type="project" value="InterPro"/>
</dbReference>
<reference evidence="9 10" key="1">
    <citation type="submission" date="2018-05" db="EMBL/GenBank/DDBJ databases">
        <title>Lujinxingia marina gen. nov. sp. nov., a new facultative anaerobic member of the class Deltaproteobacteria, and proposal of Lujinxingaceae fam. nov.</title>
        <authorList>
            <person name="Li C.-M."/>
        </authorList>
    </citation>
    <scope>NUCLEOTIDE SEQUENCE [LARGE SCALE GENOMIC DNA]</scope>
    <source>
        <strain evidence="9 10">B210</strain>
    </source>
</reference>
<organism evidence="9 10">
    <name type="scientific">Lujinxingia litoralis</name>
    <dbReference type="NCBI Taxonomy" id="2211119"/>
    <lineage>
        <taxon>Bacteria</taxon>
        <taxon>Deltaproteobacteria</taxon>
        <taxon>Bradymonadales</taxon>
        <taxon>Lujinxingiaceae</taxon>
        <taxon>Lujinxingia</taxon>
    </lineage>
</organism>
<dbReference type="Gene3D" id="1.20.58.110">
    <property type="entry name" value="Ribosomal protein S20"/>
    <property type="match status" value="1"/>
</dbReference>
<dbReference type="SUPFAM" id="SSF46992">
    <property type="entry name" value="Ribosomal protein S20"/>
    <property type="match status" value="1"/>
</dbReference>
<dbReference type="PANTHER" id="PTHR33398">
    <property type="entry name" value="30S RIBOSOMAL PROTEIN S20"/>
    <property type="match status" value="1"/>
</dbReference>
<evidence type="ECO:0000256" key="1">
    <source>
        <dbReference type="ARBA" id="ARBA00007634"/>
    </source>
</evidence>
<gene>
    <name evidence="7" type="primary">rpsT</name>
    <name evidence="9" type="ORF">DL240_12730</name>
</gene>
<keyword evidence="3 7" id="KW-0694">RNA-binding</keyword>
<evidence type="ECO:0000313" key="9">
    <source>
        <dbReference type="EMBL" id="RAL21713.1"/>
    </source>
</evidence>
<dbReference type="InterPro" id="IPR036510">
    <property type="entry name" value="Ribosomal_bS20_sf"/>
</dbReference>
<proteinExistence type="inferred from homology"/>
<feature type="compositionally biased region" description="Basic residues" evidence="8">
    <location>
        <begin position="1"/>
        <end position="11"/>
    </location>
</feature>
<dbReference type="GO" id="GO:0015935">
    <property type="term" value="C:small ribosomal subunit"/>
    <property type="evidence" value="ECO:0007669"/>
    <property type="project" value="TreeGrafter"/>
</dbReference>
<comment type="function">
    <text evidence="7">Binds directly to 16S ribosomal RNA.</text>
</comment>
<evidence type="ECO:0000313" key="10">
    <source>
        <dbReference type="Proteomes" id="UP000249169"/>
    </source>
</evidence>
<keyword evidence="2 7" id="KW-0699">rRNA-binding</keyword>
<dbReference type="NCBIfam" id="TIGR00029">
    <property type="entry name" value="S20"/>
    <property type="match status" value="1"/>
</dbReference>
<dbReference type="Proteomes" id="UP000249169">
    <property type="component" value="Unassembled WGS sequence"/>
</dbReference>
<protein>
    <recommendedName>
        <fullName evidence="6 7">Small ribosomal subunit protein bS20</fullName>
    </recommendedName>
</protein>
<dbReference type="OrthoDB" id="9807974at2"/>
<dbReference type="Pfam" id="PF01649">
    <property type="entry name" value="Ribosomal_S20p"/>
    <property type="match status" value="1"/>
</dbReference>
<evidence type="ECO:0000256" key="2">
    <source>
        <dbReference type="ARBA" id="ARBA00022730"/>
    </source>
</evidence>
<name>A0A328C6G0_9DELT</name>
<evidence type="ECO:0000256" key="7">
    <source>
        <dbReference type="HAMAP-Rule" id="MF_00500"/>
    </source>
</evidence>
<dbReference type="GO" id="GO:0005829">
    <property type="term" value="C:cytosol"/>
    <property type="evidence" value="ECO:0007669"/>
    <property type="project" value="TreeGrafter"/>
</dbReference>
<dbReference type="RefSeq" id="WP_111730278.1">
    <property type="nucleotide sequence ID" value="NZ_QHKO01000005.1"/>
</dbReference>
<keyword evidence="10" id="KW-1185">Reference proteome</keyword>